<gene>
    <name evidence="2" type="ORF">CTOB1V02_LOCUS15313</name>
</gene>
<organism evidence="2">
    <name type="scientific">Cyprideis torosa</name>
    <dbReference type="NCBI Taxonomy" id="163714"/>
    <lineage>
        <taxon>Eukaryota</taxon>
        <taxon>Metazoa</taxon>
        <taxon>Ecdysozoa</taxon>
        <taxon>Arthropoda</taxon>
        <taxon>Crustacea</taxon>
        <taxon>Oligostraca</taxon>
        <taxon>Ostracoda</taxon>
        <taxon>Podocopa</taxon>
        <taxon>Podocopida</taxon>
        <taxon>Cytherocopina</taxon>
        <taxon>Cytheroidea</taxon>
        <taxon>Cytherideidae</taxon>
        <taxon>Cyprideis</taxon>
    </lineage>
</organism>
<evidence type="ECO:0000313" key="2">
    <source>
        <dbReference type="EMBL" id="CAD7237498.1"/>
    </source>
</evidence>
<dbReference type="AlphaFoldDB" id="A0A7R8ZUZ2"/>
<protein>
    <submittedName>
        <fullName evidence="2">Uncharacterized protein</fullName>
    </submittedName>
</protein>
<proteinExistence type="predicted"/>
<feature type="compositionally biased region" description="Polar residues" evidence="1">
    <location>
        <begin position="173"/>
        <end position="182"/>
    </location>
</feature>
<sequence length="215" mass="23713">MSKHASRSVTHYQREKKLIPEGWEVTGQMWGKIGKDWPTHTERHEIEGWAFHHLRRQVRRLRRSQAVTEIKRGKAYGNPHQVKAGRATLAYLRSIKRVVDPARSSRLPISEWVDVESATALLEGIHCNIEPRPDADYRTLKTAHPAPQQGPGGLAQRALAAVGQGRPIKGSVGASQDGTASRASAAEPQAYQSASCSPEGGTERRSLKSLIYGIT</sequence>
<reference evidence="2" key="1">
    <citation type="submission" date="2020-11" db="EMBL/GenBank/DDBJ databases">
        <authorList>
            <person name="Tran Van P."/>
        </authorList>
    </citation>
    <scope>NUCLEOTIDE SEQUENCE</scope>
</reference>
<evidence type="ECO:0000256" key="1">
    <source>
        <dbReference type="SAM" id="MobiDB-lite"/>
    </source>
</evidence>
<dbReference type="EMBL" id="OB688691">
    <property type="protein sequence ID" value="CAD7237498.1"/>
    <property type="molecule type" value="Genomic_DNA"/>
</dbReference>
<accession>A0A7R8ZUZ2</accession>
<feature type="region of interest" description="Disordered" evidence="1">
    <location>
        <begin position="167"/>
        <end position="204"/>
    </location>
</feature>
<name>A0A7R8ZUZ2_9CRUS</name>